<accession>A0ABR4XRJ0</accession>
<gene>
    <name evidence="2" type="ORF">Q757_03095</name>
</gene>
<evidence type="ECO:0000313" key="2">
    <source>
        <dbReference type="EMBL" id="KGO32096.1"/>
    </source>
</evidence>
<evidence type="ECO:0008006" key="4">
    <source>
        <dbReference type="Google" id="ProtNLM"/>
    </source>
</evidence>
<proteinExistence type="predicted"/>
<dbReference type="EMBL" id="AXCV01000099">
    <property type="protein sequence ID" value="KGO32096.1"/>
    <property type="molecule type" value="Genomic_DNA"/>
</dbReference>
<dbReference type="Proteomes" id="UP000030023">
    <property type="component" value="Unassembled WGS sequence"/>
</dbReference>
<organism evidence="2 3">
    <name type="scientific">Oenococcus alcoholitolerans</name>
    <dbReference type="NCBI Taxonomy" id="931074"/>
    <lineage>
        <taxon>Bacteria</taxon>
        <taxon>Bacillati</taxon>
        <taxon>Bacillota</taxon>
        <taxon>Bacilli</taxon>
        <taxon>Lactobacillales</taxon>
        <taxon>Lactobacillaceae</taxon>
        <taxon>Oenococcus</taxon>
    </lineage>
</organism>
<evidence type="ECO:0000256" key="1">
    <source>
        <dbReference type="SAM" id="Phobius"/>
    </source>
</evidence>
<dbReference type="InterPro" id="IPR000568">
    <property type="entry name" value="ATP_synth_F0_asu"/>
</dbReference>
<keyword evidence="1" id="KW-0812">Transmembrane</keyword>
<reference evidence="2 3" key="1">
    <citation type="journal article" date="2014" name="Antonie Van Leeuwenhoek">
        <title>Oenococcus alcoholitolerans sp. nov., a lactic acid bacteria isolated from cachaca and ethanol fermentation processes.</title>
        <authorList>
            <person name="Badotti F."/>
            <person name="Moreira A.P."/>
            <person name="Tonon L.A."/>
            <person name="de Lucena B.T."/>
            <person name="Gomes Fde C."/>
            <person name="Kruger R."/>
            <person name="Thompson C.C."/>
            <person name="de Morais M.A.Jr."/>
            <person name="Rosa C.A."/>
            <person name="Thompson F.L."/>
        </authorList>
    </citation>
    <scope>NUCLEOTIDE SEQUENCE [LARGE SCALE GENOMIC DNA]</scope>
    <source>
        <strain evidence="2 3">UFRJ-M7.2.18</strain>
    </source>
</reference>
<keyword evidence="1" id="KW-0472">Membrane</keyword>
<evidence type="ECO:0000313" key="3">
    <source>
        <dbReference type="Proteomes" id="UP000030023"/>
    </source>
</evidence>
<name>A0ABR4XRJ0_9LACO</name>
<sequence>MPGGTLKTFQFLGLTFDWTTVISTLSAFIIVLALVFFLSRNLSVRPSKRQNLLEWVIDFTNGIVKDQIPVKGGSSYNLYIFTLFLLFCF</sequence>
<protein>
    <recommendedName>
        <fullName evidence="4">F0F1 ATP synthase subunit A</fullName>
    </recommendedName>
</protein>
<keyword evidence="3" id="KW-1185">Reference proteome</keyword>
<dbReference type="Pfam" id="PF00119">
    <property type="entry name" value="ATP-synt_A"/>
    <property type="match status" value="1"/>
</dbReference>
<comment type="caution">
    <text evidence="2">The sequence shown here is derived from an EMBL/GenBank/DDBJ whole genome shotgun (WGS) entry which is preliminary data.</text>
</comment>
<keyword evidence="1" id="KW-1133">Transmembrane helix</keyword>
<feature type="transmembrane region" description="Helical" evidence="1">
    <location>
        <begin position="20"/>
        <end position="39"/>
    </location>
</feature>